<accession>A0A409Y2A9</accession>
<feature type="non-terminal residue" evidence="2">
    <location>
        <position position="526"/>
    </location>
</feature>
<dbReference type="Proteomes" id="UP000284706">
    <property type="component" value="Unassembled WGS sequence"/>
</dbReference>
<protein>
    <submittedName>
        <fullName evidence="2">Uncharacterized protein</fullName>
    </submittedName>
</protein>
<feature type="region of interest" description="Disordered" evidence="1">
    <location>
        <begin position="506"/>
        <end position="526"/>
    </location>
</feature>
<evidence type="ECO:0000256" key="1">
    <source>
        <dbReference type="SAM" id="MobiDB-lite"/>
    </source>
</evidence>
<evidence type="ECO:0000313" key="3">
    <source>
        <dbReference type="Proteomes" id="UP000284706"/>
    </source>
</evidence>
<proteinExistence type="predicted"/>
<dbReference type="InParanoid" id="A0A409Y2A9"/>
<gene>
    <name evidence="2" type="ORF">CVT26_000607</name>
</gene>
<evidence type="ECO:0000313" key="2">
    <source>
        <dbReference type="EMBL" id="PPQ97122.1"/>
    </source>
</evidence>
<name>A0A409Y2A9_9AGAR</name>
<sequence length="526" mass="57703">MSKMSGTSHGTSRRRRGGRPPSEQPSLTQILTYPDTASLPQTLPRHTSILGPHAFSTPFAFGTAPLQHPSRNDNSYEALLPDRVMSFLAELPASLRRLYGVAVLLFAGRMLTKGFPFFNHRQPDPVHLAIAKEAFEAVNKTFEGDFLVLPLPELDDSNLWLFEEALKHEFLKLVRLARDNVLLFYSITSVAFLMRQHGLTREKAIQLRVKLLTLTKESVEEVLTELRNLGLDLPEGVTIVLFAFTDSKDDFGANFGRFNHRAAEYILFKYLFGDETSIGRVFQLVNRATSSESYFPDLLGWALVTFLAFFHSIIEYSTGPLRIQEPDPERLTIVLEALRAQMERMRATHGRLIMAQTHHVWWHRGIEIYCRRVPAPLHLQTPYDPVGGNIDKVFDPNMPRPLYVDEIIFKLQGVGSPSSVQPSRSASGLSLPSAFIESVGTVTSRYAMSAPSVMGSVMGSALMGSSASSPPASVIGSSASMIGSSTSAPPPSVSVIESSTALQMGSSTISSSSSSASMLAAPATQA</sequence>
<organism evidence="2 3">
    <name type="scientific">Gymnopilus dilepis</name>
    <dbReference type="NCBI Taxonomy" id="231916"/>
    <lineage>
        <taxon>Eukaryota</taxon>
        <taxon>Fungi</taxon>
        <taxon>Dikarya</taxon>
        <taxon>Basidiomycota</taxon>
        <taxon>Agaricomycotina</taxon>
        <taxon>Agaricomycetes</taxon>
        <taxon>Agaricomycetidae</taxon>
        <taxon>Agaricales</taxon>
        <taxon>Agaricineae</taxon>
        <taxon>Hymenogastraceae</taxon>
        <taxon>Gymnopilus</taxon>
    </lineage>
</organism>
<dbReference type="AlphaFoldDB" id="A0A409Y2A9"/>
<comment type="caution">
    <text evidence="2">The sequence shown here is derived from an EMBL/GenBank/DDBJ whole genome shotgun (WGS) entry which is preliminary data.</text>
</comment>
<keyword evidence="3" id="KW-1185">Reference proteome</keyword>
<reference evidence="2 3" key="1">
    <citation type="journal article" date="2018" name="Evol. Lett.">
        <title>Horizontal gene cluster transfer increased hallucinogenic mushroom diversity.</title>
        <authorList>
            <person name="Reynolds H.T."/>
            <person name="Vijayakumar V."/>
            <person name="Gluck-Thaler E."/>
            <person name="Korotkin H.B."/>
            <person name="Matheny P.B."/>
            <person name="Slot J.C."/>
        </authorList>
    </citation>
    <scope>NUCLEOTIDE SEQUENCE [LARGE SCALE GENOMIC DNA]</scope>
    <source>
        <strain evidence="2 3">SRW20</strain>
    </source>
</reference>
<dbReference type="EMBL" id="NHYE01001288">
    <property type="protein sequence ID" value="PPQ97122.1"/>
    <property type="molecule type" value="Genomic_DNA"/>
</dbReference>
<feature type="region of interest" description="Disordered" evidence="1">
    <location>
        <begin position="1"/>
        <end position="27"/>
    </location>
</feature>
<feature type="compositionally biased region" description="Low complexity" evidence="1">
    <location>
        <begin position="506"/>
        <end position="517"/>
    </location>
</feature>
<feature type="compositionally biased region" description="Low complexity" evidence="1">
    <location>
        <begin position="1"/>
        <end position="10"/>
    </location>
</feature>